<accession>A0AAV4TEV8</accession>
<keyword evidence="2" id="KW-1185">Reference proteome</keyword>
<protein>
    <submittedName>
        <fullName evidence="1">Uncharacterized protein</fullName>
    </submittedName>
</protein>
<comment type="caution">
    <text evidence="1">The sequence shown here is derived from an EMBL/GenBank/DDBJ whole genome shotgun (WGS) entry which is preliminary data.</text>
</comment>
<gene>
    <name evidence="1" type="ORF">CEXT_331771</name>
</gene>
<dbReference type="Proteomes" id="UP001054945">
    <property type="component" value="Unassembled WGS sequence"/>
</dbReference>
<reference evidence="1 2" key="1">
    <citation type="submission" date="2021-06" db="EMBL/GenBank/DDBJ databases">
        <title>Caerostris extrusa draft genome.</title>
        <authorList>
            <person name="Kono N."/>
            <person name="Arakawa K."/>
        </authorList>
    </citation>
    <scope>NUCLEOTIDE SEQUENCE [LARGE SCALE GENOMIC DNA]</scope>
</reference>
<dbReference type="AlphaFoldDB" id="A0AAV4TEV8"/>
<name>A0AAV4TEV8_CAEEX</name>
<evidence type="ECO:0000313" key="1">
    <source>
        <dbReference type="EMBL" id="GIY44635.1"/>
    </source>
</evidence>
<evidence type="ECO:0000313" key="2">
    <source>
        <dbReference type="Proteomes" id="UP001054945"/>
    </source>
</evidence>
<proteinExistence type="predicted"/>
<dbReference type="EMBL" id="BPLR01011171">
    <property type="protein sequence ID" value="GIY44635.1"/>
    <property type="molecule type" value="Genomic_DNA"/>
</dbReference>
<sequence>MIQVEENQTNQKGIEKGYSRIKAGETKNSSFLLVSEVAFPPIVSEYVLWRTRQLQFKASQANRPPHWMTWVCGSEKALPLTALEP</sequence>
<organism evidence="1 2">
    <name type="scientific">Caerostris extrusa</name>
    <name type="common">Bark spider</name>
    <name type="synonym">Caerostris bankana</name>
    <dbReference type="NCBI Taxonomy" id="172846"/>
    <lineage>
        <taxon>Eukaryota</taxon>
        <taxon>Metazoa</taxon>
        <taxon>Ecdysozoa</taxon>
        <taxon>Arthropoda</taxon>
        <taxon>Chelicerata</taxon>
        <taxon>Arachnida</taxon>
        <taxon>Araneae</taxon>
        <taxon>Araneomorphae</taxon>
        <taxon>Entelegynae</taxon>
        <taxon>Araneoidea</taxon>
        <taxon>Araneidae</taxon>
        <taxon>Caerostris</taxon>
    </lineage>
</organism>